<sequence>MGKKDELKERIENNKEEGDFSGPASEEQIKKVEEALNVSLPESYKWFLRNYGEGGMFGFEIYGIVNDDIMPVVERTLVHREVGLPPSFVVIRNCDEYQMCLDTSKMKDGECPVVDWDMTFGARQMQEEYRNFYEYLKEQIEESLEDMEDDEL</sequence>
<feature type="domain" description="Knr4/Smi1-like" evidence="2">
    <location>
        <begin position="23"/>
        <end position="138"/>
    </location>
</feature>
<accession>A0A7D3Y0R3</accession>
<dbReference type="InterPro" id="IPR018958">
    <property type="entry name" value="Knr4/Smi1-like_dom"/>
</dbReference>
<gene>
    <name evidence="3" type="ORF">GXN76_04470</name>
</gene>
<keyword evidence="4" id="KW-1185">Reference proteome</keyword>
<proteinExistence type="predicted"/>
<reference evidence="3 4" key="1">
    <citation type="submission" date="2020-01" db="EMBL/GenBank/DDBJ databases">
        <authorList>
            <person name="Gulvik C.A."/>
            <person name="Batra D.G."/>
        </authorList>
    </citation>
    <scope>NUCLEOTIDE SEQUENCE [LARGE SCALE GENOMIC DNA]</scope>
    <source>
        <strain evidence="3 4">W9323</strain>
    </source>
</reference>
<dbReference type="KEGG" id="kpul:GXN76_04470"/>
<evidence type="ECO:0000256" key="1">
    <source>
        <dbReference type="SAM" id="MobiDB-lite"/>
    </source>
</evidence>
<dbReference type="InterPro" id="IPR037883">
    <property type="entry name" value="Knr4/Smi1-like_sf"/>
</dbReference>
<dbReference type="EMBL" id="CP048104">
    <property type="protein sequence ID" value="QKG83803.1"/>
    <property type="molecule type" value="Genomic_DNA"/>
</dbReference>
<dbReference type="Proteomes" id="UP000503088">
    <property type="component" value="Chromosome"/>
</dbReference>
<dbReference type="Gene3D" id="3.40.1580.10">
    <property type="entry name" value="SMI1/KNR4-like"/>
    <property type="match status" value="1"/>
</dbReference>
<evidence type="ECO:0000313" key="3">
    <source>
        <dbReference type="EMBL" id="QKG83803.1"/>
    </source>
</evidence>
<feature type="region of interest" description="Disordered" evidence="1">
    <location>
        <begin position="1"/>
        <end position="25"/>
    </location>
</feature>
<feature type="compositionally biased region" description="Basic and acidic residues" evidence="1">
    <location>
        <begin position="1"/>
        <end position="18"/>
    </location>
</feature>
<dbReference type="SUPFAM" id="SSF160631">
    <property type="entry name" value="SMI1/KNR4-like"/>
    <property type="match status" value="1"/>
</dbReference>
<dbReference type="RefSeq" id="WP_173220885.1">
    <property type="nucleotide sequence ID" value="NZ_CP048104.1"/>
</dbReference>
<dbReference type="Pfam" id="PF14567">
    <property type="entry name" value="SUKH_5"/>
    <property type="match status" value="1"/>
</dbReference>
<dbReference type="AlphaFoldDB" id="A0A7D3Y0R3"/>
<protein>
    <submittedName>
        <fullName evidence="3">SMI1/KNR4 family protein</fullName>
    </submittedName>
</protein>
<evidence type="ECO:0000259" key="2">
    <source>
        <dbReference type="SMART" id="SM00860"/>
    </source>
</evidence>
<organism evidence="3 4">
    <name type="scientific">Kroppenstedtia pulmonis</name>
    <dbReference type="NCBI Taxonomy" id="1380685"/>
    <lineage>
        <taxon>Bacteria</taxon>
        <taxon>Bacillati</taxon>
        <taxon>Bacillota</taxon>
        <taxon>Bacilli</taxon>
        <taxon>Bacillales</taxon>
        <taxon>Thermoactinomycetaceae</taxon>
        <taxon>Kroppenstedtia</taxon>
    </lineage>
</organism>
<evidence type="ECO:0000313" key="4">
    <source>
        <dbReference type="Proteomes" id="UP000503088"/>
    </source>
</evidence>
<name>A0A7D3Y0R3_9BACL</name>
<dbReference type="SMART" id="SM00860">
    <property type="entry name" value="SMI1_KNR4"/>
    <property type="match status" value="1"/>
</dbReference>